<dbReference type="EMBL" id="LR797525">
    <property type="protein sequence ID" value="CAB4222886.1"/>
    <property type="molecule type" value="Genomic_DNA"/>
</dbReference>
<organism evidence="1">
    <name type="scientific">uncultured Caudovirales phage</name>
    <dbReference type="NCBI Taxonomy" id="2100421"/>
    <lineage>
        <taxon>Viruses</taxon>
        <taxon>Duplodnaviria</taxon>
        <taxon>Heunggongvirae</taxon>
        <taxon>Uroviricota</taxon>
        <taxon>Caudoviricetes</taxon>
        <taxon>Peduoviridae</taxon>
        <taxon>Maltschvirus</taxon>
        <taxon>Maltschvirus maltsch</taxon>
    </lineage>
</organism>
<gene>
    <name evidence="2" type="ORF">UFOVP1661_11</name>
    <name evidence="1" type="ORF">UFOVP870_15</name>
</gene>
<accession>A0A6J5P605</accession>
<protein>
    <recommendedName>
        <fullName evidence="3">HNHc domain containing protein</fullName>
    </recommendedName>
</protein>
<evidence type="ECO:0008006" key="3">
    <source>
        <dbReference type="Google" id="ProtNLM"/>
    </source>
</evidence>
<evidence type="ECO:0000313" key="2">
    <source>
        <dbReference type="EMBL" id="CAB4222886.1"/>
    </source>
</evidence>
<sequence>MKPGHATWITYCVVCSAACTNNGSGRPRKVCSKACKGEHVKNYHKKIYKPKGQYRRDWNDAWIKECKLARGNCLDCGYVQDERTSRAFDWDHRDPMTKLFEISNIPARTSKEQIIEEMLKCDVICRNCHALRPTSFLGKPRNLQNRTHTQLDLGGLFAS</sequence>
<evidence type="ECO:0000313" key="1">
    <source>
        <dbReference type="EMBL" id="CAB4167340.1"/>
    </source>
</evidence>
<dbReference type="EMBL" id="LR796808">
    <property type="protein sequence ID" value="CAB4167340.1"/>
    <property type="molecule type" value="Genomic_DNA"/>
</dbReference>
<reference evidence="1" key="1">
    <citation type="submission" date="2020-04" db="EMBL/GenBank/DDBJ databases">
        <authorList>
            <person name="Chiriac C."/>
            <person name="Salcher M."/>
            <person name="Ghai R."/>
            <person name="Kavagutti S V."/>
        </authorList>
    </citation>
    <scope>NUCLEOTIDE SEQUENCE</scope>
</reference>
<name>A0A6J5P605_9CAUD</name>
<proteinExistence type="predicted"/>